<evidence type="ECO:0000313" key="5">
    <source>
        <dbReference type="Proteomes" id="UP000799766"/>
    </source>
</evidence>
<accession>A0A6A6P6J2</accession>
<dbReference type="InterPro" id="IPR055528">
    <property type="entry name" value="DUF7102"/>
</dbReference>
<dbReference type="Pfam" id="PF23394">
    <property type="entry name" value="DUF7102"/>
    <property type="match status" value="1"/>
</dbReference>
<organism evidence="4 5">
    <name type="scientific">Lineolata rhizophorae</name>
    <dbReference type="NCBI Taxonomy" id="578093"/>
    <lineage>
        <taxon>Eukaryota</taxon>
        <taxon>Fungi</taxon>
        <taxon>Dikarya</taxon>
        <taxon>Ascomycota</taxon>
        <taxon>Pezizomycotina</taxon>
        <taxon>Dothideomycetes</taxon>
        <taxon>Dothideomycetes incertae sedis</taxon>
        <taxon>Lineolatales</taxon>
        <taxon>Lineolataceae</taxon>
        <taxon>Lineolata</taxon>
    </lineage>
</organism>
<keyword evidence="5" id="KW-1185">Reference proteome</keyword>
<feature type="domain" description="DUF7102" evidence="2">
    <location>
        <begin position="682"/>
        <end position="857"/>
    </location>
</feature>
<name>A0A6A6P6J2_9PEZI</name>
<dbReference type="AlphaFoldDB" id="A0A6A6P6J2"/>
<evidence type="ECO:0000313" key="4">
    <source>
        <dbReference type="EMBL" id="KAF2459063.1"/>
    </source>
</evidence>
<protein>
    <submittedName>
        <fullName evidence="4">Uncharacterized protein</fullName>
    </submittedName>
</protein>
<sequence>MPKVPPSFGPLHDDDLELLEHARHSGLCRDHFAFDILCDDGFGLWNDGSLGTSDVGRLEPENFRIPSSNARPELERLSVDRLTALFLRSALQDPGSILPFHSSASEIPRGPRARTRLELPLLRTDNEFDIIHFGQHQDPCTVDHRIPLEYVDEENDEGLRWPERRFQQARETSVAANTEKLVIRASAIDLLRSSVRPDVGQIRLETETLLNQRSTRIKVPIRGTITPPLVPNSSPLATCVPSTPECDMIFSLDDTAFTAGATEQLETTIFDADNIKRDKWNQDVNSDLPIRDILGQNLQSSPPENPLLSSRNGKRRISDLRVENPLTPPSSTEPPWKKTKSGMLVDELDNLESGAREGLNLLEKTSSKNYNSMIVDMFDPLQMDTSGPIEQEQLNQADSTSRVHVPIVDFSLPVVSWGDRNTTAHNQMEAKTDIGKCPDLWLREDFVSAVMRWHGLAIMERQLSWTPLPHNFENPCLSERMEEAESLSNLLSRMQADEIVTIDSLSWKSPGLRILEFDRSSDTDSELDDRWWFEADIVQPASGHPPISQNGCHGSRIYLTSQPTSSLFASPTRVASKFGIENASETEYRKGDPSFEFKAPQFGFGWSFSAGREISRFMALHQDGNIIRRNIDTTVTSQSVLAKTTNDCTMERSLGSDSKFDHRRYHTNIPWPSWFFDLPKQTFVVSSSFMSHRSIFRAIQNRYPQAGWVEREIAAGKDLIGQTLSMGGPSLLGFESDICISPSAGLICTSMQLLRQRSLPGQAPRIGIRERVLLTARKYERILLLADDSISTRMDDYGIHCQIDAHAALTEECAESLAEFSGLLSQVDADVHFMYVAGDNGMMARWIVGTMARFRMSQECTTRDEETSWEHVLRRAGLNSCAAQLVIGRVKRELSRSSLAADVAYPSQDVNKQVSGHRGKSAIRVFVEMGSAERTRAFSNVMCGEQVLRRVNQALDQTWESAAIL</sequence>
<feature type="domain" description="SAM-like" evidence="3">
    <location>
        <begin position="864"/>
        <end position="955"/>
    </location>
</feature>
<feature type="compositionally biased region" description="Polar residues" evidence="1">
    <location>
        <begin position="296"/>
        <end position="311"/>
    </location>
</feature>
<gene>
    <name evidence="4" type="ORF">BDY21DRAFT_200215</name>
</gene>
<evidence type="ECO:0000259" key="2">
    <source>
        <dbReference type="Pfam" id="PF23394"/>
    </source>
</evidence>
<reference evidence="4" key="1">
    <citation type="journal article" date="2020" name="Stud. Mycol.">
        <title>101 Dothideomycetes genomes: a test case for predicting lifestyles and emergence of pathogens.</title>
        <authorList>
            <person name="Haridas S."/>
            <person name="Albert R."/>
            <person name="Binder M."/>
            <person name="Bloem J."/>
            <person name="Labutti K."/>
            <person name="Salamov A."/>
            <person name="Andreopoulos B."/>
            <person name="Baker S."/>
            <person name="Barry K."/>
            <person name="Bills G."/>
            <person name="Bluhm B."/>
            <person name="Cannon C."/>
            <person name="Castanera R."/>
            <person name="Culley D."/>
            <person name="Daum C."/>
            <person name="Ezra D."/>
            <person name="Gonzalez J."/>
            <person name="Henrissat B."/>
            <person name="Kuo A."/>
            <person name="Liang C."/>
            <person name="Lipzen A."/>
            <person name="Lutzoni F."/>
            <person name="Magnuson J."/>
            <person name="Mondo S."/>
            <person name="Nolan M."/>
            <person name="Ohm R."/>
            <person name="Pangilinan J."/>
            <person name="Park H.-J."/>
            <person name="Ramirez L."/>
            <person name="Alfaro M."/>
            <person name="Sun H."/>
            <person name="Tritt A."/>
            <person name="Yoshinaga Y."/>
            <person name="Zwiers L.-H."/>
            <person name="Turgeon B."/>
            <person name="Goodwin S."/>
            <person name="Spatafora J."/>
            <person name="Crous P."/>
            <person name="Grigoriev I."/>
        </authorList>
    </citation>
    <scope>NUCLEOTIDE SEQUENCE</scope>
    <source>
        <strain evidence="4">ATCC 16933</strain>
    </source>
</reference>
<dbReference type="EMBL" id="MU001676">
    <property type="protein sequence ID" value="KAF2459063.1"/>
    <property type="molecule type" value="Genomic_DNA"/>
</dbReference>
<evidence type="ECO:0000256" key="1">
    <source>
        <dbReference type="SAM" id="MobiDB-lite"/>
    </source>
</evidence>
<dbReference type="Pfam" id="PF23395">
    <property type="entry name" value="SAM_6"/>
    <property type="match status" value="1"/>
</dbReference>
<evidence type="ECO:0000259" key="3">
    <source>
        <dbReference type="Pfam" id="PF23395"/>
    </source>
</evidence>
<dbReference type="Proteomes" id="UP000799766">
    <property type="component" value="Unassembled WGS sequence"/>
</dbReference>
<dbReference type="InterPro" id="IPR057559">
    <property type="entry name" value="SAM_6"/>
</dbReference>
<dbReference type="OrthoDB" id="3647246at2759"/>
<proteinExistence type="predicted"/>
<feature type="region of interest" description="Disordered" evidence="1">
    <location>
        <begin position="295"/>
        <end position="339"/>
    </location>
</feature>